<dbReference type="InterPro" id="IPR030700">
    <property type="entry name" value="N-end_Aminoacyl_Trfase"/>
</dbReference>
<proteinExistence type="inferred from homology"/>
<accession>A0ABS3NJ61</accession>
<dbReference type="NCBIfam" id="NF002346">
    <property type="entry name" value="PRK01305.2-3"/>
    <property type="match status" value="1"/>
</dbReference>
<dbReference type="Pfam" id="PF04376">
    <property type="entry name" value="ATE_N"/>
    <property type="match status" value="1"/>
</dbReference>
<evidence type="ECO:0000256" key="4">
    <source>
        <dbReference type="HAMAP-Rule" id="MF_00689"/>
    </source>
</evidence>
<keyword evidence="8" id="KW-1185">Reference proteome</keyword>
<dbReference type="PANTHER" id="PTHR21367:SF1">
    <property type="entry name" value="ARGINYL-TRNA--PROTEIN TRANSFERASE 1"/>
    <property type="match status" value="1"/>
</dbReference>
<reference evidence="7 8" key="1">
    <citation type="submission" date="2021-03" db="EMBL/GenBank/DDBJ databases">
        <title>Oceanisphaera sp. nov., isolated from the intestine.</title>
        <authorList>
            <person name="Zhao L.-H."/>
            <person name="Shi L.-F."/>
        </authorList>
    </citation>
    <scope>NUCLEOTIDE SEQUENCE [LARGE SCALE GENOMIC DNA]</scope>
    <source>
        <strain evidence="7 8">DM8</strain>
    </source>
</reference>
<dbReference type="NCBIfam" id="NF002342">
    <property type="entry name" value="PRK01305.1-3"/>
    <property type="match status" value="1"/>
</dbReference>
<gene>
    <name evidence="4" type="primary">bpt</name>
    <name evidence="7" type="ORF">J3U76_13440</name>
</gene>
<evidence type="ECO:0000259" key="6">
    <source>
        <dbReference type="Pfam" id="PF04377"/>
    </source>
</evidence>
<feature type="domain" description="N-end rule aminoacyl transferase C-terminal" evidence="6">
    <location>
        <begin position="105"/>
        <end position="225"/>
    </location>
</feature>
<evidence type="ECO:0000259" key="5">
    <source>
        <dbReference type="Pfam" id="PF04376"/>
    </source>
</evidence>
<dbReference type="NCBIfam" id="NF002345">
    <property type="entry name" value="PRK01305.2-2"/>
    <property type="match status" value="1"/>
</dbReference>
<name>A0ABS3NJ61_9GAMM</name>
<organism evidence="7 8">
    <name type="scientific">Oceanisphaera pacifica</name>
    <dbReference type="NCBI Taxonomy" id="2818389"/>
    <lineage>
        <taxon>Bacteria</taxon>
        <taxon>Pseudomonadati</taxon>
        <taxon>Pseudomonadota</taxon>
        <taxon>Gammaproteobacteria</taxon>
        <taxon>Aeromonadales</taxon>
        <taxon>Aeromonadaceae</taxon>
        <taxon>Oceanisphaera</taxon>
    </lineage>
</organism>
<evidence type="ECO:0000256" key="1">
    <source>
        <dbReference type="ARBA" id="ARBA00022490"/>
    </source>
</evidence>
<comment type="function">
    <text evidence="4">Functions in the N-end rule pathway of protein degradation where it conjugates Leu from its aminoacyl-tRNA to the N-termini of proteins containing an N-terminal aspartate or glutamate.</text>
</comment>
<evidence type="ECO:0000256" key="2">
    <source>
        <dbReference type="ARBA" id="ARBA00022679"/>
    </source>
</evidence>
<dbReference type="EC" id="2.3.2.29" evidence="4"/>
<dbReference type="InterPro" id="IPR007471">
    <property type="entry name" value="N-end_Aminoacyl_Trfase_N"/>
</dbReference>
<evidence type="ECO:0000313" key="8">
    <source>
        <dbReference type="Proteomes" id="UP000664882"/>
    </source>
</evidence>
<sequence>MMREVNLNVGLTPKHNCSYLRGQQEQLLVLLDKDRLTPQGYEELLSAGFRRSGGDIYRPHCQGCSACQSLRVDVAAFTPSRSQKRILRLNRDIQITQSHQKKPAYFELYRRYINQRHQDGSMYPANREQYDHFLICPWLPALFIEFWLEQQLIGVAVTDALEQSLSAMYTFYEPTLADRSLGTFAILSQVIMAKEQNKKWLYLGYQVDECQKMNYKQHFRPHQRFIAKHWQ</sequence>
<dbReference type="InterPro" id="IPR016181">
    <property type="entry name" value="Acyl_CoA_acyltransferase"/>
</dbReference>
<dbReference type="RefSeq" id="WP_208006513.1">
    <property type="nucleotide sequence ID" value="NZ_JAGDFX010000021.1"/>
</dbReference>
<protein>
    <recommendedName>
        <fullName evidence="4">Aspartate/glutamate leucyltransferase</fullName>
        <ecNumber evidence="4">2.3.2.29</ecNumber>
    </recommendedName>
</protein>
<dbReference type="EMBL" id="JAGDFX010000021">
    <property type="protein sequence ID" value="MBO1520617.1"/>
    <property type="molecule type" value="Genomic_DNA"/>
</dbReference>
<evidence type="ECO:0000256" key="3">
    <source>
        <dbReference type="ARBA" id="ARBA00023315"/>
    </source>
</evidence>
<dbReference type="GO" id="GO:0004057">
    <property type="term" value="F:arginyl-tRNA--protein transferase activity"/>
    <property type="evidence" value="ECO:0007669"/>
    <property type="project" value="UniProtKB-EC"/>
</dbReference>
<dbReference type="InterPro" id="IPR017138">
    <property type="entry name" value="Asp_Glu_LeuTrfase"/>
</dbReference>
<dbReference type="PANTHER" id="PTHR21367">
    <property type="entry name" value="ARGININE-TRNA-PROTEIN TRANSFERASE 1"/>
    <property type="match status" value="1"/>
</dbReference>
<evidence type="ECO:0000313" key="7">
    <source>
        <dbReference type="EMBL" id="MBO1520617.1"/>
    </source>
</evidence>
<dbReference type="SUPFAM" id="SSF55729">
    <property type="entry name" value="Acyl-CoA N-acyltransferases (Nat)"/>
    <property type="match status" value="1"/>
</dbReference>
<dbReference type="HAMAP" id="MF_00689">
    <property type="entry name" value="Bpt"/>
    <property type="match status" value="1"/>
</dbReference>
<comment type="subcellular location">
    <subcellularLocation>
        <location evidence="4">Cytoplasm</location>
    </subcellularLocation>
</comment>
<keyword evidence="1 4" id="KW-0963">Cytoplasm</keyword>
<keyword evidence="3 4" id="KW-0012">Acyltransferase</keyword>
<dbReference type="InterPro" id="IPR007472">
    <property type="entry name" value="N-end_Aminoacyl_Trfase_C"/>
</dbReference>
<comment type="caution">
    <text evidence="7">The sequence shown here is derived from an EMBL/GenBank/DDBJ whole genome shotgun (WGS) entry which is preliminary data.</text>
</comment>
<dbReference type="Pfam" id="PF04377">
    <property type="entry name" value="ATE_C"/>
    <property type="match status" value="1"/>
</dbReference>
<comment type="catalytic activity">
    <reaction evidence="4">
        <text>N-terminal L-glutamyl-[protein] + L-leucyl-tRNA(Leu) = N-terminal L-leucyl-L-glutamyl-[protein] + tRNA(Leu) + H(+)</text>
        <dbReference type="Rhea" id="RHEA:50412"/>
        <dbReference type="Rhea" id="RHEA-COMP:9613"/>
        <dbReference type="Rhea" id="RHEA-COMP:9622"/>
        <dbReference type="Rhea" id="RHEA-COMP:12664"/>
        <dbReference type="Rhea" id="RHEA-COMP:12668"/>
        <dbReference type="ChEBI" id="CHEBI:15378"/>
        <dbReference type="ChEBI" id="CHEBI:64721"/>
        <dbReference type="ChEBI" id="CHEBI:78442"/>
        <dbReference type="ChEBI" id="CHEBI:78494"/>
        <dbReference type="ChEBI" id="CHEBI:133041"/>
        <dbReference type="EC" id="2.3.2.29"/>
    </reaction>
</comment>
<dbReference type="NCBIfam" id="NF002341">
    <property type="entry name" value="PRK01305.1-1"/>
    <property type="match status" value="1"/>
</dbReference>
<dbReference type="PIRSF" id="PIRSF037208">
    <property type="entry name" value="ATE_pro_prd"/>
    <property type="match status" value="1"/>
</dbReference>
<comment type="similarity">
    <text evidence="4">Belongs to the R-transferase family. Bpt subfamily.</text>
</comment>
<dbReference type="Proteomes" id="UP000664882">
    <property type="component" value="Unassembled WGS sequence"/>
</dbReference>
<keyword evidence="2 4" id="KW-0808">Transferase</keyword>
<feature type="domain" description="N-end aminoacyl transferase N-terminal" evidence="5">
    <location>
        <begin position="15"/>
        <end position="85"/>
    </location>
</feature>
<comment type="catalytic activity">
    <reaction evidence="4">
        <text>N-terminal L-aspartyl-[protein] + L-leucyl-tRNA(Leu) = N-terminal L-leucyl-L-aspartyl-[protein] + tRNA(Leu) + H(+)</text>
        <dbReference type="Rhea" id="RHEA:50420"/>
        <dbReference type="Rhea" id="RHEA-COMP:9613"/>
        <dbReference type="Rhea" id="RHEA-COMP:9622"/>
        <dbReference type="Rhea" id="RHEA-COMP:12669"/>
        <dbReference type="Rhea" id="RHEA-COMP:12674"/>
        <dbReference type="ChEBI" id="CHEBI:15378"/>
        <dbReference type="ChEBI" id="CHEBI:64720"/>
        <dbReference type="ChEBI" id="CHEBI:78442"/>
        <dbReference type="ChEBI" id="CHEBI:78494"/>
        <dbReference type="ChEBI" id="CHEBI:133042"/>
        <dbReference type="EC" id="2.3.2.29"/>
    </reaction>
</comment>